<dbReference type="SUPFAM" id="SSF51735">
    <property type="entry name" value="NAD(P)-binding Rossmann-fold domains"/>
    <property type="match status" value="1"/>
</dbReference>
<evidence type="ECO:0000313" key="4">
    <source>
        <dbReference type="Proteomes" id="UP001596058"/>
    </source>
</evidence>
<dbReference type="PIRSF" id="PIRSF000126">
    <property type="entry name" value="11-beta-HSD1"/>
    <property type="match status" value="1"/>
</dbReference>
<proteinExistence type="inferred from homology"/>
<dbReference type="GO" id="GO:0016491">
    <property type="term" value="F:oxidoreductase activity"/>
    <property type="evidence" value="ECO:0007669"/>
    <property type="project" value="UniProtKB-KW"/>
</dbReference>
<name>A0ABW1CNV7_9ACTN</name>
<dbReference type="EMBL" id="JBHSPA010000028">
    <property type="protein sequence ID" value="MFC5827237.1"/>
    <property type="molecule type" value="Genomic_DNA"/>
</dbReference>
<dbReference type="PANTHER" id="PTHR43899">
    <property type="entry name" value="RH59310P"/>
    <property type="match status" value="1"/>
</dbReference>
<dbReference type="InterPro" id="IPR036291">
    <property type="entry name" value="NAD(P)-bd_dom_sf"/>
</dbReference>
<organism evidence="3 4">
    <name type="scientific">Nonomuraea insulae</name>
    <dbReference type="NCBI Taxonomy" id="1616787"/>
    <lineage>
        <taxon>Bacteria</taxon>
        <taxon>Bacillati</taxon>
        <taxon>Actinomycetota</taxon>
        <taxon>Actinomycetes</taxon>
        <taxon>Streptosporangiales</taxon>
        <taxon>Streptosporangiaceae</taxon>
        <taxon>Nonomuraea</taxon>
    </lineage>
</organism>
<accession>A0ABW1CNV7</accession>
<dbReference type="InterPro" id="IPR002347">
    <property type="entry name" value="SDR_fam"/>
</dbReference>
<sequence>MVEILSYGPWAVITGASSGIGKAFAEHLAAAGLDLVLAARSTDKLHALGETLSRRHGIAHRVVTVDLSQPAGASAIVKASEDLDVGLLVSNAGAGRPGRLLDQSLPDLHERLTLNAVTHLDLVHALAPRLVARGHAHRHAQRRGGIVLVSAHGALQGLPNMAHESAAKAYVLNLGEALHHELAPAGVTVTVMLPGNVDTPIIDAFGLDRSALPIRPQPADRAVAEFMKAFLKGRTTHIPGRLMRVMTRLMPRAQAVRMNGRMLGRAARNLADRGPARTQAQP</sequence>
<dbReference type="Gene3D" id="3.40.50.720">
    <property type="entry name" value="NAD(P)-binding Rossmann-like Domain"/>
    <property type="match status" value="1"/>
</dbReference>
<dbReference type="InterPro" id="IPR051019">
    <property type="entry name" value="VLCFA-Steroid_DH"/>
</dbReference>
<gene>
    <name evidence="3" type="ORF">ACFPZ3_25510</name>
</gene>
<protein>
    <submittedName>
        <fullName evidence="3">SDR family NAD(P)-dependent oxidoreductase</fullName>
        <ecNumber evidence="3">1.-.-.-</ecNumber>
    </submittedName>
</protein>
<evidence type="ECO:0000256" key="1">
    <source>
        <dbReference type="ARBA" id="ARBA00006484"/>
    </source>
</evidence>
<dbReference type="EC" id="1.-.-.-" evidence="3"/>
<dbReference type="PRINTS" id="PR00081">
    <property type="entry name" value="GDHRDH"/>
</dbReference>
<evidence type="ECO:0000256" key="2">
    <source>
        <dbReference type="ARBA" id="ARBA00023002"/>
    </source>
</evidence>
<dbReference type="Pfam" id="PF00106">
    <property type="entry name" value="adh_short"/>
    <property type="match status" value="1"/>
</dbReference>
<dbReference type="Proteomes" id="UP001596058">
    <property type="component" value="Unassembled WGS sequence"/>
</dbReference>
<evidence type="ECO:0000313" key="3">
    <source>
        <dbReference type="EMBL" id="MFC5827237.1"/>
    </source>
</evidence>
<dbReference type="RefSeq" id="WP_379516746.1">
    <property type="nucleotide sequence ID" value="NZ_JBHSPA010000028.1"/>
</dbReference>
<reference evidence="4" key="1">
    <citation type="journal article" date="2019" name="Int. J. Syst. Evol. Microbiol.">
        <title>The Global Catalogue of Microorganisms (GCM) 10K type strain sequencing project: providing services to taxonomists for standard genome sequencing and annotation.</title>
        <authorList>
            <consortium name="The Broad Institute Genomics Platform"/>
            <consortium name="The Broad Institute Genome Sequencing Center for Infectious Disease"/>
            <person name="Wu L."/>
            <person name="Ma J."/>
        </authorList>
    </citation>
    <scope>NUCLEOTIDE SEQUENCE [LARGE SCALE GENOMIC DNA]</scope>
    <source>
        <strain evidence="4">CCUG 53903</strain>
    </source>
</reference>
<dbReference type="PANTHER" id="PTHR43899:SF13">
    <property type="entry name" value="RH59310P"/>
    <property type="match status" value="1"/>
</dbReference>
<keyword evidence="2 3" id="KW-0560">Oxidoreductase</keyword>
<comment type="similarity">
    <text evidence="1">Belongs to the short-chain dehydrogenases/reductases (SDR) family.</text>
</comment>
<keyword evidence="4" id="KW-1185">Reference proteome</keyword>
<comment type="caution">
    <text evidence="3">The sequence shown here is derived from an EMBL/GenBank/DDBJ whole genome shotgun (WGS) entry which is preliminary data.</text>
</comment>